<reference evidence="2" key="1">
    <citation type="submission" date="2022-01" db="EMBL/GenBank/DDBJ databases">
        <title>Colwellia maritima, isolated from seawater.</title>
        <authorList>
            <person name="Kristyanto S."/>
            <person name="Jung J."/>
            <person name="Jeon C.O."/>
        </authorList>
    </citation>
    <scope>NUCLEOTIDE SEQUENCE</scope>
    <source>
        <strain evidence="2">MSW7</strain>
    </source>
</reference>
<accession>A0ABS9X3M2</accession>
<feature type="transmembrane region" description="Helical" evidence="1">
    <location>
        <begin position="20"/>
        <end position="41"/>
    </location>
</feature>
<evidence type="ECO:0000313" key="3">
    <source>
        <dbReference type="Proteomes" id="UP001139646"/>
    </source>
</evidence>
<comment type="caution">
    <text evidence="2">The sequence shown here is derived from an EMBL/GenBank/DDBJ whole genome shotgun (WGS) entry which is preliminary data.</text>
</comment>
<name>A0ABS9X3M2_9GAMM</name>
<dbReference type="Proteomes" id="UP001139646">
    <property type="component" value="Unassembled WGS sequence"/>
</dbReference>
<evidence type="ECO:0000313" key="2">
    <source>
        <dbReference type="EMBL" id="MCI2284769.1"/>
    </source>
</evidence>
<keyword evidence="1" id="KW-0472">Membrane</keyword>
<gene>
    <name evidence="2" type="ORF">L3081_16955</name>
</gene>
<keyword evidence="1" id="KW-1133">Transmembrane helix</keyword>
<organism evidence="2 3">
    <name type="scientific">Colwellia maritima</name>
    <dbReference type="NCBI Taxonomy" id="2912588"/>
    <lineage>
        <taxon>Bacteria</taxon>
        <taxon>Pseudomonadati</taxon>
        <taxon>Pseudomonadota</taxon>
        <taxon>Gammaproteobacteria</taxon>
        <taxon>Alteromonadales</taxon>
        <taxon>Colwelliaceae</taxon>
        <taxon>Colwellia</taxon>
    </lineage>
</organism>
<sequence length="104" mass="11858">MIVNYFVTATRAIRNDSQHFFLNLIGLSIGLAAAILMALFAQHELSYDKQHPDSERVYLGHTDYTAVGLQVISISSFKLAEKIKNNSQIEDIFRLVNTWKLDKE</sequence>
<dbReference type="RefSeq" id="WP_242287237.1">
    <property type="nucleotide sequence ID" value="NZ_JAKKSL010000003.1"/>
</dbReference>
<keyword evidence="1" id="KW-0812">Transmembrane</keyword>
<proteinExistence type="predicted"/>
<dbReference type="EMBL" id="JAKKSL010000003">
    <property type="protein sequence ID" value="MCI2284769.1"/>
    <property type="molecule type" value="Genomic_DNA"/>
</dbReference>
<keyword evidence="3" id="KW-1185">Reference proteome</keyword>
<protein>
    <submittedName>
        <fullName evidence="2">ABC transporter permease</fullName>
    </submittedName>
</protein>
<evidence type="ECO:0000256" key="1">
    <source>
        <dbReference type="SAM" id="Phobius"/>
    </source>
</evidence>